<dbReference type="AlphaFoldDB" id="A0A0P6W2X4"/>
<dbReference type="eggNOG" id="COG1334">
    <property type="taxonomic scope" value="Bacteria"/>
</dbReference>
<dbReference type="PATRIC" id="fig|218284.4.peg.3867"/>
<dbReference type="PANTHER" id="PTHR37166:SF1">
    <property type="entry name" value="PROTEIN FLAG"/>
    <property type="match status" value="1"/>
</dbReference>
<feature type="region of interest" description="Disordered" evidence="1">
    <location>
        <begin position="13"/>
        <end position="46"/>
    </location>
</feature>
<evidence type="ECO:0000313" key="2">
    <source>
        <dbReference type="EMBL" id="KPL59445.1"/>
    </source>
</evidence>
<sequence length="119" mass="13759">MIDKVTGGISGVQSFTRLENQASEEVKQIQAQERQHEETTTKEPVTKEKMEDVVHGMNEFMSTSNTHLKFEFHDKLKEYYVTIVDDRTQEIVKEIPAKRILDMHAAMTEFVGLMVDKKV</sequence>
<keyword evidence="2" id="KW-0966">Cell projection</keyword>
<dbReference type="RefSeq" id="WP_060672509.1">
    <property type="nucleotide sequence ID" value="NZ_LIXZ01000007.1"/>
</dbReference>
<dbReference type="EMBL" id="LIXZ01000007">
    <property type="protein sequence ID" value="KPL59445.1"/>
    <property type="molecule type" value="Genomic_DNA"/>
</dbReference>
<dbReference type="NCBIfam" id="NF005834">
    <property type="entry name" value="PRK07738.1"/>
    <property type="match status" value="1"/>
</dbReference>
<evidence type="ECO:0000313" key="3">
    <source>
        <dbReference type="Proteomes" id="UP000050398"/>
    </source>
</evidence>
<dbReference type="Proteomes" id="UP000050398">
    <property type="component" value="Unassembled WGS sequence"/>
</dbReference>
<protein>
    <submittedName>
        <fullName evidence="2">Flagellar protein FlaG</fullName>
    </submittedName>
</protein>
<dbReference type="Pfam" id="PF03646">
    <property type="entry name" value="FlaG"/>
    <property type="match status" value="1"/>
</dbReference>
<feature type="compositionally biased region" description="Polar residues" evidence="1">
    <location>
        <begin position="13"/>
        <end position="23"/>
    </location>
</feature>
<reference evidence="2 3" key="1">
    <citation type="submission" date="2015-08" db="EMBL/GenBank/DDBJ databases">
        <title>Draft Genome Sequence of Bacillus vietnamensis UCD-SED5.</title>
        <authorList>
            <person name="Lee R.D."/>
            <person name="Jospin G."/>
            <person name="Lang J.M."/>
            <person name="Coil D.A."/>
            <person name="Eisen J.A."/>
        </authorList>
    </citation>
    <scope>NUCLEOTIDE SEQUENCE [LARGE SCALE GENOMIC DNA]</scope>
    <source>
        <strain evidence="2 3">UCD-SED5</strain>
    </source>
</reference>
<organism evidence="2 3">
    <name type="scientific">Rossellomorea vietnamensis</name>
    <dbReference type="NCBI Taxonomy" id="218284"/>
    <lineage>
        <taxon>Bacteria</taxon>
        <taxon>Bacillati</taxon>
        <taxon>Bacillota</taxon>
        <taxon>Bacilli</taxon>
        <taxon>Bacillales</taxon>
        <taxon>Bacillaceae</taxon>
        <taxon>Rossellomorea</taxon>
    </lineage>
</organism>
<gene>
    <name evidence="2" type="ORF">AM506_10845</name>
</gene>
<feature type="compositionally biased region" description="Basic and acidic residues" evidence="1">
    <location>
        <begin position="33"/>
        <end position="46"/>
    </location>
</feature>
<keyword evidence="2" id="KW-0282">Flagellum</keyword>
<name>A0A0P6W2X4_9BACI</name>
<dbReference type="PANTHER" id="PTHR37166">
    <property type="entry name" value="PROTEIN FLAG"/>
    <property type="match status" value="1"/>
</dbReference>
<proteinExistence type="predicted"/>
<dbReference type="InterPro" id="IPR005186">
    <property type="entry name" value="FlaG"/>
</dbReference>
<keyword evidence="2" id="KW-0969">Cilium</keyword>
<dbReference type="Gene3D" id="3.30.160.170">
    <property type="entry name" value="FlaG-like"/>
    <property type="match status" value="1"/>
</dbReference>
<dbReference type="InterPro" id="IPR035924">
    <property type="entry name" value="FlaG-like_sf"/>
</dbReference>
<evidence type="ECO:0000256" key="1">
    <source>
        <dbReference type="SAM" id="MobiDB-lite"/>
    </source>
</evidence>
<comment type="caution">
    <text evidence="2">The sequence shown here is derived from an EMBL/GenBank/DDBJ whole genome shotgun (WGS) entry which is preliminary data.</text>
</comment>
<dbReference type="SUPFAM" id="SSF160214">
    <property type="entry name" value="FlaG-like"/>
    <property type="match status" value="1"/>
</dbReference>
<dbReference type="OrthoDB" id="9799867at2"/>
<accession>A0A0P6W2X4</accession>